<name>A0ABQ3XEZ1_9ACTN</name>
<evidence type="ECO:0000256" key="2">
    <source>
        <dbReference type="PROSITE-ProRule" id="PRU01161"/>
    </source>
</evidence>
<dbReference type="InterPro" id="IPR002641">
    <property type="entry name" value="PNPLA_dom"/>
</dbReference>
<dbReference type="InterPro" id="IPR016035">
    <property type="entry name" value="Acyl_Trfase/lysoPLipase"/>
</dbReference>
<feature type="short sequence motif" description="DGA/G" evidence="2">
    <location>
        <begin position="206"/>
        <end position="208"/>
    </location>
</feature>
<dbReference type="Proteomes" id="UP000612282">
    <property type="component" value="Unassembled WGS sequence"/>
</dbReference>
<dbReference type="EMBL" id="BOMG01000064">
    <property type="protein sequence ID" value="GID57046.1"/>
    <property type="molecule type" value="Genomic_DNA"/>
</dbReference>
<keyword evidence="5" id="KW-1185">Reference proteome</keyword>
<dbReference type="PROSITE" id="PS51635">
    <property type="entry name" value="PNPLA"/>
    <property type="match status" value="1"/>
</dbReference>
<sequence>MNNELNADLVLEGGGVKGIALAGAVSMLEERGYRFRRVAGTSAGSLVGSLVAAGISGGRLREMLQDLHLRDFRDPPFYARFGPVGACTAVLVHKGWCKGDRLRSWVAECLQEAGVRTFADLPLDDVDAAPELQDDPDRRFRFVAMVSDLSQGRLVKLPWEYRARFGVDPNETPVADAVRASSAIPFFFRPARCPDRVTGGQAWLVDGGMLSNFPISVFDRHDIEPRWPTIGIKLSGDPAAMRVNRIGGVVTLSRAMLSTMTGFYDRLQTCRPEVVARTIVVDTTGVNATDFGLSPADSLRLFENGRRAAALFLEGDERRPAWDFEAYKSRFRRSPSAAVN</sequence>
<keyword evidence="2" id="KW-0378">Hydrolase</keyword>
<dbReference type="SUPFAM" id="SSF52151">
    <property type="entry name" value="FabD/lysophospholipase-like"/>
    <property type="match status" value="1"/>
</dbReference>
<feature type="short sequence motif" description="GXSXG" evidence="2">
    <location>
        <begin position="40"/>
        <end position="44"/>
    </location>
</feature>
<organism evidence="4 5">
    <name type="scientific">Actinoplanes couchii</name>
    <dbReference type="NCBI Taxonomy" id="403638"/>
    <lineage>
        <taxon>Bacteria</taxon>
        <taxon>Bacillati</taxon>
        <taxon>Actinomycetota</taxon>
        <taxon>Actinomycetes</taxon>
        <taxon>Micromonosporales</taxon>
        <taxon>Micromonosporaceae</taxon>
        <taxon>Actinoplanes</taxon>
    </lineage>
</organism>
<keyword evidence="2" id="KW-0442">Lipid degradation</keyword>
<accession>A0ABQ3XEZ1</accession>
<dbReference type="PANTHER" id="PTHR46394:SF1">
    <property type="entry name" value="PNPLA DOMAIN-CONTAINING PROTEIN"/>
    <property type="match status" value="1"/>
</dbReference>
<evidence type="ECO:0000313" key="4">
    <source>
        <dbReference type="EMBL" id="GID57046.1"/>
    </source>
</evidence>
<dbReference type="Pfam" id="PF01734">
    <property type="entry name" value="Patatin"/>
    <property type="match status" value="1"/>
</dbReference>
<dbReference type="Gene3D" id="3.40.1090.10">
    <property type="entry name" value="Cytosolic phospholipase A2 catalytic domain"/>
    <property type="match status" value="2"/>
</dbReference>
<dbReference type="PANTHER" id="PTHR46394">
    <property type="entry name" value="ANNEXIN"/>
    <property type="match status" value="1"/>
</dbReference>
<feature type="domain" description="PNPLA" evidence="3">
    <location>
        <begin position="9"/>
        <end position="219"/>
    </location>
</feature>
<dbReference type="RefSeq" id="WP_203799214.1">
    <property type="nucleotide sequence ID" value="NZ_BAAAQE010000094.1"/>
</dbReference>
<reference evidence="4 5" key="1">
    <citation type="submission" date="2021-01" db="EMBL/GenBank/DDBJ databases">
        <title>Whole genome shotgun sequence of Actinoplanes couchii NBRC 106145.</title>
        <authorList>
            <person name="Komaki H."/>
            <person name="Tamura T."/>
        </authorList>
    </citation>
    <scope>NUCLEOTIDE SEQUENCE [LARGE SCALE GENOMIC DNA]</scope>
    <source>
        <strain evidence="4 5">NBRC 106145</strain>
    </source>
</reference>
<feature type="active site" description="Proton acceptor" evidence="2">
    <location>
        <position position="206"/>
    </location>
</feature>
<evidence type="ECO:0000313" key="5">
    <source>
        <dbReference type="Proteomes" id="UP000612282"/>
    </source>
</evidence>
<feature type="active site" description="Nucleophile" evidence="2">
    <location>
        <position position="42"/>
    </location>
</feature>
<evidence type="ECO:0000259" key="3">
    <source>
        <dbReference type="PROSITE" id="PS51635"/>
    </source>
</evidence>
<gene>
    <name evidence="4" type="ORF">Aco03nite_054500</name>
</gene>
<keyword evidence="1 2" id="KW-0443">Lipid metabolism</keyword>
<proteinExistence type="predicted"/>
<protein>
    <submittedName>
        <fullName evidence="4">Esterase</fullName>
    </submittedName>
</protein>
<comment type="caution">
    <text evidence="4">The sequence shown here is derived from an EMBL/GenBank/DDBJ whole genome shotgun (WGS) entry which is preliminary data.</text>
</comment>
<evidence type="ECO:0000256" key="1">
    <source>
        <dbReference type="ARBA" id="ARBA00023098"/>
    </source>
</evidence>
<feature type="short sequence motif" description="GXGXXG" evidence="2">
    <location>
        <begin position="13"/>
        <end position="18"/>
    </location>
</feature>
<dbReference type="CDD" id="cd07207">
    <property type="entry name" value="Pat_ExoU_VipD_like"/>
    <property type="match status" value="1"/>
</dbReference>
<dbReference type="InterPro" id="IPR052580">
    <property type="entry name" value="Lipid_Hydrolase"/>
</dbReference>